<evidence type="ECO:0000256" key="4">
    <source>
        <dbReference type="ARBA" id="ARBA00022801"/>
    </source>
</evidence>
<evidence type="ECO:0000256" key="6">
    <source>
        <dbReference type="ARBA" id="ARBA00023136"/>
    </source>
</evidence>
<feature type="transmembrane region" description="Helical" evidence="7">
    <location>
        <begin position="33"/>
        <end position="51"/>
    </location>
</feature>
<organism evidence="9 10">
    <name type="scientific">Baekduia soli</name>
    <dbReference type="NCBI Taxonomy" id="496014"/>
    <lineage>
        <taxon>Bacteria</taxon>
        <taxon>Bacillati</taxon>
        <taxon>Actinomycetota</taxon>
        <taxon>Thermoleophilia</taxon>
        <taxon>Solirubrobacterales</taxon>
        <taxon>Baekduiaceae</taxon>
        <taxon>Baekduia</taxon>
    </lineage>
</organism>
<feature type="transmembrane region" description="Helical" evidence="7">
    <location>
        <begin position="138"/>
        <end position="155"/>
    </location>
</feature>
<evidence type="ECO:0000256" key="1">
    <source>
        <dbReference type="ARBA" id="ARBA00004141"/>
    </source>
</evidence>
<feature type="transmembrane region" description="Helical" evidence="7">
    <location>
        <begin position="115"/>
        <end position="132"/>
    </location>
</feature>
<dbReference type="Pfam" id="PF01694">
    <property type="entry name" value="Rhomboid"/>
    <property type="match status" value="1"/>
</dbReference>
<comment type="subcellular location">
    <subcellularLocation>
        <location evidence="1">Membrane</location>
        <topology evidence="1">Multi-pass membrane protein</topology>
    </subcellularLocation>
</comment>
<dbReference type="AlphaFoldDB" id="A0A5B8UA38"/>
<evidence type="ECO:0000256" key="5">
    <source>
        <dbReference type="ARBA" id="ARBA00022989"/>
    </source>
</evidence>
<keyword evidence="9" id="KW-0645">Protease</keyword>
<dbReference type="InterPro" id="IPR022764">
    <property type="entry name" value="Peptidase_S54_rhomboid_dom"/>
</dbReference>
<keyword evidence="6 7" id="KW-0472">Membrane</keyword>
<dbReference type="GO" id="GO:0016020">
    <property type="term" value="C:membrane"/>
    <property type="evidence" value="ECO:0007669"/>
    <property type="project" value="UniProtKB-SubCell"/>
</dbReference>
<dbReference type="PANTHER" id="PTHR43731">
    <property type="entry name" value="RHOMBOID PROTEASE"/>
    <property type="match status" value="1"/>
</dbReference>
<evidence type="ECO:0000313" key="10">
    <source>
        <dbReference type="Proteomes" id="UP000321805"/>
    </source>
</evidence>
<dbReference type="InterPro" id="IPR035952">
    <property type="entry name" value="Rhomboid-like_sf"/>
</dbReference>
<reference evidence="9 10" key="1">
    <citation type="journal article" date="2018" name="J. Microbiol.">
        <title>Baekduia soli gen. nov., sp. nov., a novel bacterium isolated from the soil of Baekdu Mountain and proposal of a novel family name, Baekduiaceae fam. nov.</title>
        <authorList>
            <person name="An D.S."/>
            <person name="Siddiqi M.Z."/>
            <person name="Kim K.H."/>
            <person name="Yu H.S."/>
            <person name="Im W.T."/>
        </authorList>
    </citation>
    <scope>NUCLEOTIDE SEQUENCE [LARGE SCALE GENOMIC DNA]</scope>
    <source>
        <strain evidence="9 10">BR7-21</strain>
    </source>
</reference>
<proteinExistence type="inferred from homology"/>
<dbReference type="SUPFAM" id="SSF144091">
    <property type="entry name" value="Rhomboid-like"/>
    <property type="match status" value="1"/>
</dbReference>
<accession>A0A5B8UA38</accession>
<feature type="transmembrane region" description="Helical" evidence="7">
    <location>
        <begin position="167"/>
        <end position="185"/>
    </location>
</feature>
<keyword evidence="10" id="KW-1185">Reference proteome</keyword>
<feature type="transmembrane region" description="Helical" evidence="7">
    <location>
        <begin position="84"/>
        <end position="103"/>
    </location>
</feature>
<dbReference type="Proteomes" id="UP000321805">
    <property type="component" value="Chromosome"/>
</dbReference>
<dbReference type="InterPro" id="IPR050925">
    <property type="entry name" value="Rhomboid_protease_S54"/>
</dbReference>
<sequence>MTPTSVGMRCPECAKQKTKVHRGPAVLGDEPRVTIAIIVVCVIVFLAQGSFGARESGGSIYEHFALFGPYVDRGDYWRLVTSGFLHSGIFHIGFNMYLLWVLGQQLERVIGSVRFGVLYFTALLCGSFGALVQTTESGVVGASGAVFGLMGVLAIEQRRRGYDPFSGGLGGLILINLVIGFIPGLNIAFGGHIGGLVGGLLAAVGFTVADRMRRPWIGYAGCLALAAIAVAGAIAVSGNLHSYSL</sequence>
<evidence type="ECO:0000313" key="9">
    <source>
        <dbReference type="EMBL" id="QEC50053.1"/>
    </source>
</evidence>
<evidence type="ECO:0000256" key="7">
    <source>
        <dbReference type="SAM" id="Phobius"/>
    </source>
</evidence>
<evidence type="ECO:0000259" key="8">
    <source>
        <dbReference type="Pfam" id="PF01694"/>
    </source>
</evidence>
<dbReference type="Gene3D" id="1.20.1540.10">
    <property type="entry name" value="Rhomboid-like"/>
    <property type="match status" value="1"/>
</dbReference>
<dbReference type="GO" id="GO:0006508">
    <property type="term" value="P:proteolysis"/>
    <property type="evidence" value="ECO:0007669"/>
    <property type="project" value="UniProtKB-KW"/>
</dbReference>
<name>A0A5B8UA38_9ACTN</name>
<dbReference type="EMBL" id="CP042430">
    <property type="protein sequence ID" value="QEC50053.1"/>
    <property type="molecule type" value="Genomic_DNA"/>
</dbReference>
<dbReference type="OrthoDB" id="9807874at2"/>
<dbReference type="PANTHER" id="PTHR43731:SF14">
    <property type="entry name" value="PRESENILIN-ASSOCIATED RHOMBOID-LIKE PROTEIN, MITOCHONDRIAL"/>
    <property type="match status" value="1"/>
</dbReference>
<evidence type="ECO:0000256" key="2">
    <source>
        <dbReference type="ARBA" id="ARBA00009045"/>
    </source>
</evidence>
<feature type="domain" description="Peptidase S54 rhomboid" evidence="8">
    <location>
        <begin position="74"/>
        <end position="204"/>
    </location>
</feature>
<keyword evidence="4" id="KW-0378">Hydrolase</keyword>
<feature type="transmembrane region" description="Helical" evidence="7">
    <location>
        <begin position="216"/>
        <end position="236"/>
    </location>
</feature>
<evidence type="ECO:0000256" key="3">
    <source>
        <dbReference type="ARBA" id="ARBA00022692"/>
    </source>
</evidence>
<dbReference type="KEGG" id="bsol:FSW04_22410"/>
<dbReference type="GO" id="GO:0004252">
    <property type="term" value="F:serine-type endopeptidase activity"/>
    <property type="evidence" value="ECO:0007669"/>
    <property type="project" value="InterPro"/>
</dbReference>
<keyword evidence="5 7" id="KW-1133">Transmembrane helix</keyword>
<comment type="similarity">
    <text evidence="2">Belongs to the peptidase S54 family.</text>
</comment>
<feature type="transmembrane region" description="Helical" evidence="7">
    <location>
        <begin position="191"/>
        <end position="209"/>
    </location>
</feature>
<protein>
    <submittedName>
        <fullName evidence="9">Rhomboid family intramembrane serine protease</fullName>
    </submittedName>
</protein>
<gene>
    <name evidence="9" type="ORF">FSW04_22410</name>
</gene>
<keyword evidence="3 7" id="KW-0812">Transmembrane</keyword>